<dbReference type="AlphaFoldDB" id="A0ABD3H9Z8"/>
<organism evidence="2 3">
    <name type="scientific">Riccia sorocarpa</name>
    <dbReference type="NCBI Taxonomy" id="122646"/>
    <lineage>
        <taxon>Eukaryota</taxon>
        <taxon>Viridiplantae</taxon>
        <taxon>Streptophyta</taxon>
        <taxon>Embryophyta</taxon>
        <taxon>Marchantiophyta</taxon>
        <taxon>Marchantiopsida</taxon>
        <taxon>Marchantiidae</taxon>
        <taxon>Marchantiales</taxon>
        <taxon>Ricciaceae</taxon>
        <taxon>Riccia</taxon>
    </lineage>
</organism>
<keyword evidence="3" id="KW-1185">Reference proteome</keyword>
<evidence type="ECO:0008006" key="4">
    <source>
        <dbReference type="Google" id="ProtNLM"/>
    </source>
</evidence>
<feature type="compositionally biased region" description="Basic and acidic residues" evidence="1">
    <location>
        <begin position="132"/>
        <end position="151"/>
    </location>
</feature>
<dbReference type="Proteomes" id="UP001633002">
    <property type="component" value="Unassembled WGS sequence"/>
</dbReference>
<sequence>MAGMTDTMEGKFQHPLAALEVFSPNQTTDINMANFDPEKNNDGDTETTTTGNQLEATSTPIDLNVTPITQAKNQIDIKQAERQRKKNRKKAQKEERRRIQAGISQPADPFKQPRNLPEESNATEGDLSDAEEGQREKFWHRTSEKKPKGTEETMDAVVTWATSPSNRDQAKQV</sequence>
<feature type="region of interest" description="Disordered" evidence="1">
    <location>
        <begin position="28"/>
        <end position="173"/>
    </location>
</feature>
<dbReference type="EMBL" id="JBJQOH010000004">
    <property type="protein sequence ID" value="KAL3688335.1"/>
    <property type="molecule type" value="Genomic_DNA"/>
</dbReference>
<evidence type="ECO:0000313" key="3">
    <source>
        <dbReference type="Proteomes" id="UP001633002"/>
    </source>
</evidence>
<gene>
    <name evidence="2" type="ORF">R1sor_014644</name>
</gene>
<comment type="caution">
    <text evidence="2">The sequence shown here is derived from an EMBL/GenBank/DDBJ whole genome shotgun (WGS) entry which is preliminary data.</text>
</comment>
<evidence type="ECO:0000256" key="1">
    <source>
        <dbReference type="SAM" id="MobiDB-lite"/>
    </source>
</evidence>
<accession>A0ABD3H9Z8</accession>
<proteinExistence type="predicted"/>
<reference evidence="2 3" key="1">
    <citation type="submission" date="2024-09" db="EMBL/GenBank/DDBJ databases">
        <title>Chromosome-scale assembly of Riccia sorocarpa.</title>
        <authorList>
            <person name="Paukszto L."/>
        </authorList>
    </citation>
    <scope>NUCLEOTIDE SEQUENCE [LARGE SCALE GENOMIC DNA]</scope>
    <source>
        <strain evidence="2">LP-2024</strain>
        <tissue evidence="2">Aerial parts of the thallus</tissue>
    </source>
</reference>
<feature type="compositionally biased region" description="Polar residues" evidence="1">
    <location>
        <begin position="53"/>
        <end position="73"/>
    </location>
</feature>
<evidence type="ECO:0000313" key="2">
    <source>
        <dbReference type="EMBL" id="KAL3688335.1"/>
    </source>
</evidence>
<name>A0ABD3H9Z8_9MARC</name>
<protein>
    <recommendedName>
        <fullName evidence="4">BZIP domain-containing protein</fullName>
    </recommendedName>
</protein>